<evidence type="ECO:0000256" key="1">
    <source>
        <dbReference type="ARBA" id="ARBA00022630"/>
    </source>
</evidence>
<dbReference type="Pfam" id="PF13738">
    <property type="entry name" value="Pyr_redox_3"/>
    <property type="match status" value="1"/>
</dbReference>
<dbReference type="InterPro" id="IPR050346">
    <property type="entry name" value="FMO-like"/>
</dbReference>
<sequence length="577" mass="64981">MIWSSLEPVRCHAIIPTSSRTQHTDDQWLPGWFGLAAAKTYIELHPTEDIIVLEAESSCGGTWTLPLWSSVPGLKSNNLHSSYEYPDFPMVPENYGITHDDHIPGRVLHRYLTDFAKKFGVFSRTRFNTRVESLEPTPDGGWKIETTAGEKQSTVYSKKVIVSTGLTSQPNFPQYPGAETFNAPYFHAKDFCRRGDTIKSAKKAVVVGGAKSAMDVAFAYANEGVEVDMVIRPSGNGPVWISYPYVMGGKRLEKLLHVRWMTWFSPCPWGGEDGWKWPRKFLHGTAVGRFLVDKFWSGLGGEVVAANGYDSHPELQKLKPWQPAFWIGSGLSIHNYDRDFFDMVKRGEVRIHNADVERLTDHTVHLTDGTDLEADVLVCSTGWKKEPSVKFLNFGTAGIGLKQTPTEQAKLVTQYDEEILTQFPRLRAQPPLNFKPKNDPFRLYRFMVPPARINDRNIAFAGMVSSVSTAICASVQGLWISAFLDGRLSRLPTSDEEITREIMTHTQWGKWRYPSGYGASLPDFVFDAIPYTDMMVKDLGLNPNRKQGWADLTEPYGPPDYEGLIDEWTQSKPQAKA</sequence>
<dbReference type="SUPFAM" id="SSF51905">
    <property type="entry name" value="FAD/NAD(P)-binding domain"/>
    <property type="match status" value="2"/>
</dbReference>
<reference evidence="4 5" key="1">
    <citation type="journal article" date="2012" name="PLoS Pathog.">
        <title>Diverse lifestyles and strategies of plant pathogenesis encoded in the genomes of eighteen Dothideomycetes fungi.</title>
        <authorList>
            <person name="Ohm R.A."/>
            <person name="Feau N."/>
            <person name="Henrissat B."/>
            <person name="Schoch C.L."/>
            <person name="Horwitz B.A."/>
            <person name="Barry K.W."/>
            <person name="Condon B.J."/>
            <person name="Copeland A.C."/>
            <person name="Dhillon B."/>
            <person name="Glaser F."/>
            <person name="Hesse C.N."/>
            <person name="Kosti I."/>
            <person name="LaButti K."/>
            <person name="Lindquist E.A."/>
            <person name="Lucas S."/>
            <person name="Salamov A.A."/>
            <person name="Bradshaw R.E."/>
            <person name="Ciuffetti L."/>
            <person name="Hamelin R.C."/>
            <person name="Kema G.H.J."/>
            <person name="Lawrence C."/>
            <person name="Scott J.A."/>
            <person name="Spatafora J.W."/>
            <person name="Turgeon B.G."/>
            <person name="de Wit P.J.G.M."/>
            <person name="Zhong S."/>
            <person name="Goodwin S.B."/>
            <person name="Grigoriev I.V."/>
        </authorList>
    </citation>
    <scope>NUCLEOTIDE SEQUENCE [LARGE SCALE GENOMIC DNA]</scope>
    <source>
        <strain evidence="4 5">CIRAD86</strain>
    </source>
</reference>
<keyword evidence="3" id="KW-0560">Oxidoreductase</keyword>
<dbReference type="KEGG" id="pfj:MYCFIDRAFT_152800"/>
<dbReference type="RefSeq" id="XP_007925197.1">
    <property type="nucleotide sequence ID" value="XM_007927006.1"/>
</dbReference>
<dbReference type="VEuPathDB" id="FungiDB:MYCFIDRAFT_152800"/>
<dbReference type="GeneID" id="19331650"/>
<keyword evidence="5" id="KW-1185">Reference proteome</keyword>
<proteinExistence type="predicted"/>
<dbReference type="PIRSF" id="PIRSF000332">
    <property type="entry name" value="FMO"/>
    <property type="match status" value="1"/>
</dbReference>
<evidence type="ECO:0000313" key="4">
    <source>
        <dbReference type="EMBL" id="EME84573.1"/>
    </source>
</evidence>
<dbReference type="Proteomes" id="UP000016932">
    <property type="component" value="Unassembled WGS sequence"/>
</dbReference>
<name>M3B5D5_PSEFD</name>
<dbReference type="eggNOG" id="KOG1399">
    <property type="taxonomic scope" value="Eukaryota"/>
</dbReference>
<dbReference type="EMBL" id="KB446557">
    <property type="protein sequence ID" value="EME84573.1"/>
    <property type="molecule type" value="Genomic_DNA"/>
</dbReference>
<evidence type="ECO:0008006" key="6">
    <source>
        <dbReference type="Google" id="ProtNLM"/>
    </source>
</evidence>
<dbReference type="GO" id="GO:0050661">
    <property type="term" value="F:NADP binding"/>
    <property type="evidence" value="ECO:0007669"/>
    <property type="project" value="InterPro"/>
</dbReference>
<dbReference type="OrthoDB" id="2915840at2759"/>
<dbReference type="Gene3D" id="3.50.50.60">
    <property type="entry name" value="FAD/NAD(P)-binding domain"/>
    <property type="match status" value="1"/>
</dbReference>
<dbReference type="GO" id="GO:0016491">
    <property type="term" value="F:oxidoreductase activity"/>
    <property type="evidence" value="ECO:0007669"/>
    <property type="project" value="UniProtKB-KW"/>
</dbReference>
<dbReference type="InterPro" id="IPR036188">
    <property type="entry name" value="FAD/NAD-bd_sf"/>
</dbReference>
<protein>
    <recommendedName>
        <fullName evidence="6">FAD/NAD(P)-binding domain-containing protein</fullName>
    </recommendedName>
</protein>
<gene>
    <name evidence="4" type="ORF">MYCFIDRAFT_152800</name>
</gene>
<dbReference type="HOGENOM" id="CLU_019225_1_0_1"/>
<evidence type="ECO:0000256" key="2">
    <source>
        <dbReference type="ARBA" id="ARBA00022827"/>
    </source>
</evidence>
<keyword evidence="1" id="KW-0285">Flavoprotein</keyword>
<evidence type="ECO:0000256" key="3">
    <source>
        <dbReference type="ARBA" id="ARBA00023002"/>
    </source>
</evidence>
<dbReference type="PANTHER" id="PTHR23023">
    <property type="entry name" value="DIMETHYLANILINE MONOOXYGENASE"/>
    <property type="match status" value="1"/>
</dbReference>
<dbReference type="GO" id="GO:0050660">
    <property type="term" value="F:flavin adenine dinucleotide binding"/>
    <property type="evidence" value="ECO:0007669"/>
    <property type="project" value="InterPro"/>
</dbReference>
<dbReference type="AlphaFoldDB" id="M3B5D5"/>
<accession>M3B5D5</accession>
<keyword evidence="2" id="KW-0274">FAD</keyword>
<evidence type="ECO:0000313" key="5">
    <source>
        <dbReference type="Proteomes" id="UP000016932"/>
    </source>
</evidence>
<dbReference type="InterPro" id="IPR000960">
    <property type="entry name" value="Flavin_mOase"/>
</dbReference>
<organism evidence="4 5">
    <name type="scientific">Pseudocercospora fijiensis (strain CIRAD86)</name>
    <name type="common">Black leaf streak disease fungus</name>
    <name type="synonym">Mycosphaerella fijiensis</name>
    <dbReference type="NCBI Taxonomy" id="383855"/>
    <lineage>
        <taxon>Eukaryota</taxon>
        <taxon>Fungi</taxon>
        <taxon>Dikarya</taxon>
        <taxon>Ascomycota</taxon>
        <taxon>Pezizomycotina</taxon>
        <taxon>Dothideomycetes</taxon>
        <taxon>Dothideomycetidae</taxon>
        <taxon>Mycosphaerellales</taxon>
        <taxon>Mycosphaerellaceae</taxon>
        <taxon>Pseudocercospora</taxon>
    </lineage>
</organism>